<dbReference type="EMBL" id="SPQB01000039">
    <property type="protein sequence ID" value="TFU31993.1"/>
    <property type="molecule type" value="Genomic_DNA"/>
</dbReference>
<feature type="transmembrane region" description="Helical" evidence="9">
    <location>
        <begin position="230"/>
        <end position="248"/>
    </location>
</feature>
<sequence>MTATATPPTPTTTTTLEALRPSRARILLFLRDYAVLILLGALVVMLAIASPSFFTFGNIVNIANQNAGLAIIAVSVTFVIISGSFDLSTAAIYAVGSVSAAWIAMQTGNVSLALAAPPLIGLVLGLFNGFAVTLLRVHSFLATLASSLIFKAIAVLVTGGALITVTTEGFEQLGRGRAGGVFYSVYFLIAFVAVMWFVLNGTVFGRHVFAVGGNPNAAQLSGINVDRIKVTVFALSGLASGIAAAIGVSRIASGQPQAGAGLELDAIAAVILGGTSINGGAGAVWRSVAGVFLLALIRNGFDILGLNPQLKDLVTGCIILAAVALAAIGTKRR</sequence>
<feature type="transmembrane region" description="Helical" evidence="9">
    <location>
        <begin position="33"/>
        <end position="54"/>
    </location>
</feature>
<feature type="transmembrane region" description="Helical" evidence="9">
    <location>
        <begin position="66"/>
        <end position="85"/>
    </location>
</feature>
<feature type="transmembrane region" description="Helical" evidence="9">
    <location>
        <begin position="178"/>
        <end position="199"/>
    </location>
</feature>
<evidence type="ECO:0000256" key="6">
    <source>
        <dbReference type="ARBA" id="ARBA00022989"/>
    </source>
</evidence>
<comment type="caution">
    <text evidence="10">The sequence shown here is derived from an EMBL/GenBank/DDBJ whole genome shotgun (WGS) entry which is preliminary data.</text>
</comment>
<keyword evidence="11" id="KW-1185">Reference proteome</keyword>
<dbReference type="OrthoDB" id="9808136at2"/>
<dbReference type="GO" id="GO:0005886">
    <property type="term" value="C:plasma membrane"/>
    <property type="evidence" value="ECO:0007669"/>
    <property type="project" value="UniProtKB-SubCell"/>
</dbReference>
<keyword evidence="6 9" id="KW-1133">Transmembrane helix</keyword>
<dbReference type="PANTHER" id="PTHR32196:SF71">
    <property type="entry name" value="AUTOINDUCER 2 IMPORT SYSTEM PERMEASE PROTEIN LSRD"/>
    <property type="match status" value="1"/>
</dbReference>
<keyword evidence="7 9" id="KW-0472">Membrane</keyword>
<evidence type="ECO:0000256" key="7">
    <source>
        <dbReference type="ARBA" id="ARBA00023136"/>
    </source>
</evidence>
<name>A0A4Y9FU24_9MICO</name>
<dbReference type="GO" id="GO:0022857">
    <property type="term" value="F:transmembrane transporter activity"/>
    <property type="evidence" value="ECO:0007669"/>
    <property type="project" value="InterPro"/>
</dbReference>
<reference evidence="10 11" key="1">
    <citation type="submission" date="2019-03" db="EMBL/GenBank/DDBJ databases">
        <title>Diversity of the mouse oral microbiome.</title>
        <authorList>
            <person name="Joseph S."/>
            <person name="Aduse-Opoku J."/>
            <person name="Curtis M."/>
            <person name="Wade W."/>
            <person name="Hashim A."/>
        </authorList>
    </citation>
    <scope>NUCLEOTIDE SEQUENCE [LARGE SCALE GENOMIC DNA]</scope>
    <source>
        <strain evidence="10 11">P1012</strain>
    </source>
</reference>
<evidence type="ECO:0000256" key="1">
    <source>
        <dbReference type="ARBA" id="ARBA00004651"/>
    </source>
</evidence>
<evidence type="ECO:0000313" key="10">
    <source>
        <dbReference type="EMBL" id="TFU31993.1"/>
    </source>
</evidence>
<accession>A0A4Y9FU24</accession>
<organism evidence="10 11">
    <name type="scientific">Microbacterium paludicola</name>
    <dbReference type="NCBI Taxonomy" id="300019"/>
    <lineage>
        <taxon>Bacteria</taxon>
        <taxon>Bacillati</taxon>
        <taxon>Actinomycetota</taxon>
        <taxon>Actinomycetes</taxon>
        <taxon>Micrococcales</taxon>
        <taxon>Microbacteriaceae</taxon>
        <taxon>Microbacterium</taxon>
    </lineage>
</organism>
<comment type="subcellular location">
    <subcellularLocation>
        <location evidence="1">Cell membrane</location>
        <topology evidence="1">Multi-pass membrane protein</topology>
    </subcellularLocation>
</comment>
<gene>
    <name evidence="10" type="ORF">E4U02_12760</name>
</gene>
<keyword evidence="2" id="KW-0813">Transport</keyword>
<keyword evidence="4" id="KW-0997">Cell inner membrane</keyword>
<dbReference type="PANTHER" id="PTHR32196">
    <property type="entry name" value="ABC TRANSPORTER PERMEASE PROTEIN YPHD-RELATED-RELATED"/>
    <property type="match status" value="1"/>
</dbReference>
<dbReference type="Proteomes" id="UP000298358">
    <property type="component" value="Unassembled WGS sequence"/>
</dbReference>
<dbReference type="CDD" id="cd06579">
    <property type="entry name" value="TM_PBP1_transp_AraH_like"/>
    <property type="match status" value="1"/>
</dbReference>
<dbReference type="AlphaFoldDB" id="A0A4Y9FU24"/>
<dbReference type="Pfam" id="PF02653">
    <property type="entry name" value="BPD_transp_2"/>
    <property type="match status" value="1"/>
</dbReference>
<keyword evidence="3" id="KW-1003">Cell membrane</keyword>
<evidence type="ECO:0000256" key="2">
    <source>
        <dbReference type="ARBA" id="ARBA00022448"/>
    </source>
</evidence>
<feature type="transmembrane region" description="Helical" evidence="9">
    <location>
        <begin position="144"/>
        <end position="166"/>
    </location>
</feature>
<proteinExistence type="predicted"/>
<evidence type="ECO:0000256" key="8">
    <source>
        <dbReference type="ARBA" id="ARBA00039381"/>
    </source>
</evidence>
<keyword evidence="5 9" id="KW-0812">Transmembrane</keyword>
<dbReference type="RefSeq" id="WP_135115219.1">
    <property type="nucleotide sequence ID" value="NZ_JADGLL010000039.1"/>
</dbReference>
<dbReference type="InterPro" id="IPR001851">
    <property type="entry name" value="ABC_transp_permease"/>
</dbReference>
<feature type="transmembrane region" description="Helical" evidence="9">
    <location>
        <begin position="119"/>
        <end position="138"/>
    </location>
</feature>
<evidence type="ECO:0000313" key="11">
    <source>
        <dbReference type="Proteomes" id="UP000298358"/>
    </source>
</evidence>
<evidence type="ECO:0000256" key="3">
    <source>
        <dbReference type="ARBA" id="ARBA00022475"/>
    </source>
</evidence>
<evidence type="ECO:0000256" key="9">
    <source>
        <dbReference type="SAM" id="Phobius"/>
    </source>
</evidence>
<evidence type="ECO:0000256" key="5">
    <source>
        <dbReference type="ARBA" id="ARBA00022692"/>
    </source>
</evidence>
<protein>
    <recommendedName>
        <fullName evidence="8">Autoinducer 2 import system permease protein LsrD</fullName>
    </recommendedName>
</protein>
<evidence type="ECO:0000256" key="4">
    <source>
        <dbReference type="ARBA" id="ARBA00022519"/>
    </source>
</evidence>